<dbReference type="InterPro" id="IPR001453">
    <property type="entry name" value="MoaB/Mog_dom"/>
</dbReference>
<dbReference type="InterPro" id="IPR005110">
    <property type="entry name" value="MoeA_linker/N"/>
</dbReference>
<evidence type="ECO:0000259" key="10">
    <source>
        <dbReference type="SMART" id="SM00852"/>
    </source>
</evidence>
<dbReference type="Pfam" id="PF00994">
    <property type="entry name" value="MoCF_biosynth"/>
    <property type="match status" value="1"/>
</dbReference>
<evidence type="ECO:0000256" key="4">
    <source>
        <dbReference type="ARBA" id="ARBA00013269"/>
    </source>
</evidence>
<evidence type="ECO:0000256" key="2">
    <source>
        <dbReference type="ARBA" id="ARBA00005046"/>
    </source>
</evidence>
<keyword evidence="9" id="KW-0479">Metal-binding</keyword>
<evidence type="ECO:0000313" key="12">
    <source>
        <dbReference type="Proteomes" id="UP000277999"/>
    </source>
</evidence>
<dbReference type="InterPro" id="IPR005111">
    <property type="entry name" value="MoeA_C_domain_IV"/>
</dbReference>
<proteinExistence type="inferred from homology"/>
<dbReference type="InterPro" id="IPR036688">
    <property type="entry name" value="MoeA_C_domain_IV_sf"/>
</dbReference>
<dbReference type="Gene3D" id="3.40.980.10">
    <property type="entry name" value="MoaB/Mog-like domain"/>
    <property type="match status" value="1"/>
</dbReference>
<dbReference type="CDD" id="cd00887">
    <property type="entry name" value="MoeA"/>
    <property type="match status" value="1"/>
</dbReference>
<accession>A0A3M0SWK5</accession>
<sequence length="419" mass="46411">MIVMGEWQVMKRENEEHISLPRNEALKRIMERCDLKSRIETIPLIHGLGRVCAYDIVSMNTLPNSLTSRLDGIAVYYHDFENGTPDTSSWKRGVQYDFANTGIAIKKDYDTVIKIEEVEVDKLDNIKILKAPSAKGELTQPVGQKMKKGDVLVKSHTLLTPSHLEILAMGGIDKIDVLQKPVVAIIPTGNELVPVGTPLPLGKNVESNSIMMRTKVVLWGGQPLVYDIVPDDPKKIINTLLDALKKADIVIINGGSSKGTEDYNIKMLGEVGEVLAHEVEHGPGKHTSFTVAYGKPVIGIVGPPIGAEYTVDWYIMPLINKYLFQPTIKPQRLQVVLTKPIVSKRPFDFYVRIIVKYEDGQYKGTPVIGRDRPVIEGLIYANAHLCIPGSVDGYEAGAKVEVELRCPIELITRNGGETE</sequence>
<dbReference type="InterPro" id="IPR036425">
    <property type="entry name" value="MoaB/Mog-like_dom_sf"/>
</dbReference>
<evidence type="ECO:0000256" key="5">
    <source>
        <dbReference type="ARBA" id="ARBA00021108"/>
    </source>
</evidence>
<keyword evidence="9 11" id="KW-0808">Transferase</keyword>
<dbReference type="EMBL" id="RFAQ01000010">
    <property type="protein sequence ID" value="RMD02706.1"/>
    <property type="molecule type" value="Genomic_DNA"/>
</dbReference>
<comment type="pathway">
    <text evidence="2 9">Cofactor biosynthesis; molybdopterin biosynthesis.</text>
</comment>
<dbReference type="PANTHER" id="PTHR10192">
    <property type="entry name" value="MOLYBDOPTERIN BIOSYNTHESIS PROTEIN"/>
    <property type="match status" value="1"/>
</dbReference>
<dbReference type="SUPFAM" id="SSF63867">
    <property type="entry name" value="MoeA C-terminal domain-like"/>
    <property type="match status" value="1"/>
</dbReference>
<dbReference type="InterPro" id="IPR038987">
    <property type="entry name" value="MoeA-like"/>
</dbReference>
<keyword evidence="6 9" id="KW-0500">Molybdenum</keyword>
<dbReference type="Gene3D" id="2.170.190.11">
    <property type="entry name" value="Molybdopterin biosynthesis moea protein, domain 3"/>
    <property type="match status" value="1"/>
</dbReference>
<dbReference type="Gene3D" id="2.40.340.10">
    <property type="entry name" value="MoeA, C-terminal, domain IV"/>
    <property type="match status" value="1"/>
</dbReference>
<reference evidence="11 12" key="1">
    <citation type="submission" date="2018-10" db="EMBL/GenBank/DDBJ databases">
        <title>Genome-centric metagenomics revealed C2 chemical producing, CO utilizing Clostridium with novel acetogenic gene cluster.</title>
        <authorList>
            <person name="Kang H."/>
            <person name="Park B."/>
            <person name="Choi I.G."/>
            <person name="Chang I.S."/>
        </authorList>
    </citation>
    <scope>NUCLEOTIDE SEQUENCE [LARGE SCALE GENOMIC DNA]</scope>
    <source>
        <strain evidence="11 12">H21-9</strain>
    </source>
</reference>
<dbReference type="AlphaFoldDB" id="A0A3M0SWK5"/>
<dbReference type="GO" id="GO:0005829">
    <property type="term" value="C:cytosol"/>
    <property type="evidence" value="ECO:0007669"/>
    <property type="project" value="TreeGrafter"/>
</dbReference>
<evidence type="ECO:0000256" key="8">
    <source>
        <dbReference type="ARBA" id="ARBA00047317"/>
    </source>
</evidence>
<protein>
    <recommendedName>
        <fullName evidence="5 9">Molybdopterin molybdenumtransferase</fullName>
        <ecNumber evidence="4 9">2.10.1.1</ecNumber>
    </recommendedName>
</protein>
<dbReference type="UniPathway" id="UPA00344"/>
<dbReference type="Gene3D" id="3.90.105.10">
    <property type="entry name" value="Molybdopterin biosynthesis moea protein, domain 2"/>
    <property type="match status" value="1"/>
</dbReference>
<comment type="caution">
    <text evidence="11">The sequence shown here is derived from an EMBL/GenBank/DDBJ whole genome shotgun (WGS) entry which is preliminary data.</text>
</comment>
<dbReference type="GO" id="GO:0061599">
    <property type="term" value="F:molybdopterin molybdotransferase activity"/>
    <property type="evidence" value="ECO:0007669"/>
    <property type="project" value="UniProtKB-UniRule"/>
</dbReference>
<evidence type="ECO:0000256" key="3">
    <source>
        <dbReference type="ARBA" id="ARBA00010763"/>
    </source>
</evidence>
<organism evidence="11 12">
    <name type="scientific">Clostridium autoethanogenum</name>
    <dbReference type="NCBI Taxonomy" id="84023"/>
    <lineage>
        <taxon>Bacteria</taxon>
        <taxon>Bacillati</taxon>
        <taxon>Bacillota</taxon>
        <taxon>Clostridia</taxon>
        <taxon>Eubacteriales</taxon>
        <taxon>Clostridiaceae</taxon>
        <taxon>Clostridium</taxon>
    </lineage>
</organism>
<keyword evidence="9" id="KW-0460">Magnesium</keyword>
<dbReference type="GO" id="GO:0006777">
    <property type="term" value="P:Mo-molybdopterin cofactor biosynthetic process"/>
    <property type="evidence" value="ECO:0007669"/>
    <property type="project" value="UniProtKB-UniRule"/>
</dbReference>
<dbReference type="InterPro" id="IPR036135">
    <property type="entry name" value="MoeA_linker/N_sf"/>
</dbReference>
<evidence type="ECO:0000256" key="6">
    <source>
        <dbReference type="ARBA" id="ARBA00022505"/>
    </source>
</evidence>
<dbReference type="Proteomes" id="UP000277999">
    <property type="component" value="Unassembled WGS sequence"/>
</dbReference>
<name>A0A3M0SWK5_9CLOT</name>
<comment type="cofactor">
    <cofactor evidence="9">
        <name>Mg(2+)</name>
        <dbReference type="ChEBI" id="CHEBI:18420"/>
    </cofactor>
</comment>
<dbReference type="PANTHER" id="PTHR10192:SF16">
    <property type="entry name" value="MOLYBDOPTERIN MOLYBDENUMTRANSFERASE"/>
    <property type="match status" value="1"/>
</dbReference>
<dbReference type="EC" id="2.10.1.1" evidence="4 9"/>
<keyword evidence="7 9" id="KW-0501">Molybdenum cofactor biosynthesis</keyword>
<dbReference type="SMART" id="SM00852">
    <property type="entry name" value="MoCF_biosynth"/>
    <property type="match status" value="1"/>
</dbReference>
<evidence type="ECO:0000256" key="1">
    <source>
        <dbReference type="ARBA" id="ARBA00002901"/>
    </source>
</evidence>
<evidence type="ECO:0000256" key="7">
    <source>
        <dbReference type="ARBA" id="ARBA00023150"/>
    </source>
</evidence>
<evidence type="ECO:0000256" key="9">
    <source>
        <dbReference type="RuleBase" id="RU365090"/>
    </source>
</evidence>
<dbReference type="Pfam" id="PF03454">
    <property type="entry name" value="MoeA_C"/>
    <property type="match status" value="1"/>
</dbReference>
<feature type="domain" description="MoaB/Mog" evidence="10">
    <location>
        <begin position="184"/>
        <end position="321"/>
    </location>
</feature>
<comment type="catalytic activity">
    <reaction evidence="8">
        <text>adenylyl-molybdopterin + molybdate = Mo-molybdopterin + AMP + H(+)</text>
        <dbReference type="Rhea" id="RHEA:35047"/>
        <dbReference type="ChEBI" id="CHEBI:15378"/>
        <dbReference type="ChEBI" id="CHEBI:36264"/>
        <dbReference type="ChEBI" id="CHEBI:62727"/>
        <dbReference type="ChEBI" id="CHEBI:71302"/>
        <dbReference type="ChEBI" id="CHEBI:456215"/>
        <dbReference type="EC" id="2.10.1.1"/>
    </reaction>
</comment>
<dbReference type="GO" id="GO:0046872">
    <property type="term" value="F:metal ion binding"/>
    <property type="evidence" value="ECO:0007669"/>
    <property type="project" value="UniProtKB-UniRule"/>
</dbReference>
<dbReference type="SUPFAM" id="SSF53218">
    <property type="entry name" value="Molybdenum cofactor biosynthesis proteins"/>
    <property type="match status" value="1"/>
</dbReference>
<dbReference type="SUPFAM" id="SSF63882">
    <property type="entry name" value="MoeA N-terminal region -like"/>
    <property type="match status" value="1"/>
</dbReference>
<gene>
    <name evidence="11" type="ORF">D9O40_05235</name>
</gene>
<dbReference type="Pfam" id="PF03453">
    <property type="entry name" value="MoeA_N"/>
    <property type="match status" value="1"/>
</dbReference>
<comment type="similarity">
    <text evidence="3 9">Belongs to the MoeA family.</text>
</comment>
<evidence type="ECO:0000313" key="11">
    <source>
        <dbReference type="EMBL" id="RMD02706.1"/>
    </source>
</evidence>
<comment type="function">
    <text evidence="1 9">Catalyzes the insertion of molybdate into adenylated molybdopterin with the concomitant release of AMP.</text>
</comment>